<keyword evidence="2" id="KW-0805">Transcription regulation</keyword>
<dbReference type="Gene3D" id="1.10.1740.10">
    <property type="match status" value="1"/>
</dbReference>
<dbReference type="PANTHER" id="PTHR43133:SF25">
    <property type="entry name" value="RNA POLYMERASE SIGMA FACTOR RFAY-RELATED"/>
    <property type="match status" value="1"/>
</dbReference>
<keyword evidence="4" id="KW-0804">Transcription</keyword>
<dbReference type="Proteomes" id="UP001057738">
    <property type="component" value="Plasmid unnamed1"/>
</dbReference>
<evidence type="ECO:0000256" key="2">
    <source>
        <dbReference type="ARBA" id="ARBA00023015"/>
    </source>
</evidence>
<evidence type="ECO:0000313" key="6">
    <source>
        <dbReference type="EMBL" id="UUY52339.1"/>
    </source>
</evidence>
<organism evidence="6 7">
    <name type="scientific">Streptomyces yangpuensis</name>
    <dbReference type="NCBI Taxonomy" id="1648182"/>
    <lineage>
        <taxon>Bacteria</taxon>
        <taxon>Bacillati</taxon>
        <taxon>Actinomycetota</taxon>
        <taxon>Actinomycetes</taxon>
        <taxon>Kitasatosporales</taxon>
        <taxon>Streptomycetaceae</taxon>
        <taxon>Streptomyces</taxon>
    </lineage>
</organism>
<proteinExistence type="inferred from homology"/>
<evidence type="ECO:0000256" key="5">
    <source>
        <dbReference type="SAM" id="MobiDB-lite"/>
    </source>
</evidence>
<feature type="region of interest" description="Disordered" evidence="5">
    <location>
        <begin position="182"/>
        <end position="203"/>
    </location>
</feature>
<dbReference type="SUPFAM" id="SSF88946">
    <property type="entry name" value="Sigma2 domain of RNA polymerase sigma factors"/>
    <property type="match status" value="1"/>
</dbReference>
<evidence type="ECO:0008006" key="8">
    <source>
        <dbReference type="Google" id="ProtNLM"/>
    </source>
</evidence>
<dbReference type="GeneID" id="95578600"/>
<evidence type="ECO:0000256" key="3">
    <source>
        <dbReference type="ARBA" id="ARBA00023082"/>
    </source>
</evidence>
<dbReference type="PANTHER" id="PTHR43133">
    <property type="entry name" value="RNA POLYMERASE ECF-TYPE SIGMA FACTO"/>
    <property type="match status" value="1"/>
</dbReference>
<evidence type="ECO:0000313" key="7">
    <source>
        <dbReference type="Proteomes" id="UP001057738"/>
    </source>
</evidence>
<dbReference type="InterPro" id="IPR013325">
    <property type="entry name" value="RNA_pol_sigma_r2"/>
</dbReference>
<evidence type="ECO:0000256" key="4">
    <source>
        <dbReference type="ARBA" id="ARBA00023163"/>
    </source>
</evidence>
<reference evidence="6" key="1">
    <citation type="submission" date="2022-08" db="EMBL/GenBank/DDBJ databases">
        <authorList>
            <person name="Tian L."/>
        </authorList>
    </citation>
    <scope>NUCLEOTIDE SEQUENCE</scope>
    <source>
        <strain evidence="6">CM253</strain>
        <plasmid evidence="6">unnamed1</plasmid>
    </source>
</reference>
<comment type="similarity">
    <text evidence="1">Belongs to the sigma-70 factor family. ECF subfamily.</text>
</comment>
<protein>
    <recommendedName>
        <fullName evidence="8">Sigma-70 family RNA polymerase sigma factor</fullName>
    </recommendedName>
</protein>
<sequence>MAGEQASEEAVVLTANVAQRVYEAFTPFMDTEPARLCKEFRTLSYATCCDVAKEAFLKVGTAATEGKLKADTDVEAYLHTAARNLATDKYRQQKRMRRHTVQMGGDALDMLPAQRTLSAEDREVLEQLVLPQIRGMRDSQRRRVVELQSRGMSDVEIAVLMDIPVGRLHNLRNKAVTHLRGKLAGHIRDEHRKTKKDDGEKDR</sequence>
<dbReference type="InterPro" id="IPR013324">
    <property type="entry name" value="RNA_pol_sigma_r3/r4-like"/>
</dbReference>
<keyword evidence="6" id="KW-0614">Plasmid</keyword>
<geneLocation type="plasmid" evidence="6 7">
    <name>unnamed1</name>
</geneLocation>
<keyword evidence="3" id="KW-0731">Sigma factor</keyword>
<dbReference type="InterPro" id="IPR039425">
    <property type="entry name" value="RNA_pol_sigma-70-like"/>
</dbReference>
<dbReference type="EMBL" id="CP102515">
    <property type="protein sequence ID" value="UUY52339.1"/>
    <property type="molecule type" value="Genomic_DNA"/>
</dbReference>
<name>A0ABY5Q7X8_9ACTN</name>
<accession>A0ABY5Q7X8</accession>
<dbReference type="RefSeq" id="WP_257858081.1">
    <property type="nucleotide sequence ID" value="NZ_CP102515.1"/>
</dbReference>
<dbReference type="SUPFAM" id="SSF88659">
    <property type="entry name" value="Sigma3 and sigma4 domains of RNA polymerase sigma factors"/>
    <property type="match status" value="1"/>
</dbReference>
<keyword evidence="7" id="KW-1185">Reference proteome</keyword>
<feature type="compositionally biased region" description="Basic and acidic residues" evidence="5">
    <location>
        <begin position="186"/>
        <end position="203"/>
    </location>
</feature>
<evidence type="ECO:0000256" key="1">
    <source>
        <dbReference type="ARBA" id="ARBA00010641"/>
    </source>
</evidence>
<gene>
    <name evidence="6" type="ORF">NRK68_34245</name>
</gene>